<dbReference type="Proteomes" id="UP000007797">
    <property type="component" value="Unassembled WGS sequence"/>
</dbReference>
<gene>
    <name evidence="1" type="ORF">DFA_06941</name>
</gene>
<evidence type="ECO:0000313" key="1">
    <source>
        <dbReference type="EMBL" id="EGG19839.1"/>
    </source>
</evidence>
<dbReference type="AlphaFoldDB" id="F4PX36"/>
<sequence length="173" mass="19591">MIEPDVSIEPGKGESESPIYPVITVVNHLSHRIVVFVKSGVPPSNIKLTPQMLFDAIIVKGPRNSRKSIDGRVGQQPPTSANFDVVGQLGYLIIFVAINEDNQPLRYIQMLSRRIQNESRFNVLPRHYEAAIQTETNRFNEHFQLVANNDAVQPLINELNYTSPDQEEQEDIK</sequence>
<evidence type="ECO:0000313" key="2">
    <source>
        <dbReference type="Proteomes" id="UP000007797"/>
    </source>
</evidence>
<accession>F4PX36</accession>
<dbReference type="KEGG" id="dfa:DFA_06941"/>
<proteinExistence type="predicted"/>
<organism evidence="1 2">
    <name type="scientific">Cavenderia fasciculata</name>
    <name type="common">Slime mold</name>
    <name type="synonym">Dictyostelium fasciculatum</name>
    <dbReference type="NCBI Taxonomy" id="261658"/>
    <lineage>
        <taxon>Eukaryota</taxon>
        <taxon>Amoebozoa</taxon>
        <taxon>Evosea</taxon>
        <taxon>Eumycetozoa</taxon>
        <taxon>Dictyostelia</taxon>
        <taxon>Acytosteliales</taxon>
        <taxon>Cavenderiaceae</taxon>
        <taxon>Cavenderia</taxon>
    </lineage>
</organism>
<dbReference type="GeneID" id="14871836"/>
<protein>
    <submittedName>
        <fullName evidence="1">Uncharacterized protein</fullName>
    </submittedName>
</protein>
<reference evidence="2" key="1">
    <citation type="journal article" date="2011" name="Genome Res.">
        <title>Phylogeny-wide analysis of social amoeba genomes highlights ancient origins for complex intercellular communication.</title>
        <authorList>
            <person name="Heidel A.J."/>
            <person name="Lawal H.M."/>
            <person name="Felder M."/>
            <person name="Schilde C."/>
            <person name="Helps N.R."/>
            <person name="Tunggal B."/>
            <person name="Rivero F."/>
            <person name="John U."/>
            <person name="Schleicher M."/>
            <person name="Eichinger L."/>
            <person name="Platzer M."/>
            <person name="Noegel A.A."/>
            <person name="Schaap P."/>
            <person name="Gloeckner G."/>
        </authorList>
    </citation>
    <scope>NUCLEOTIDE SEQUENCE [LARGE SCALE GENOMIC DNA]</scope>
    <source>
        <strain evidence="2">SH3</strain>
    </source>
</reference>
<dbReference type="RefSeq" id="XP_004358185.1">
    <property type="nucleotide sequence ID" value="XM_004358128.1"/>
</dbReference>
<dbReference type="EMBL" id="GL883013">
    <property type="protein sequence ID" value="EGG19839.1"/>
    <property type="molecule type" value="Genomic_DNA"/>
</dbReference>
<name>F4PX36_CACFS</name>
<keyword evidence="2" id="KW-1185">Reference proteome</keyword>